<accession>A0A9P5QAJ1</accession>
<evidence type="ECO:0000313" key="2">
    <source>
        <dbReference type="Proteomes" id="UP000772434"/>
    </source>
</evidence>
<evidence type="ECO:0008006" key="3">
    <source>
        <dbReference type="Google" id="ProtNLM"/>
    </source>
</evidence>
<name>A0A9P5QAJ1_9AGAR</name>
<reference evidence="1" key="1">
    <citation type="submission" date="2020-11" db="EMBL/GenBank/DDBJ databases">
        <authorList>
            <consortium name="DOE Joint Genome Institute"/>
            <person name="Ahrendt S."/>
            <person name="Riley R."/>
            <person name="Andreopoulos W."/>
            <person name="Labutti K."/>
            <person name="Pangilinan J."/>
            <person name="Ruiz-Duenas F.J."/>
            <person name="Barrasa J.M."/>
            <person name="Sanchez-Garcia M."/>
            <person name="Camarero S."/>
            <person name="Miyauchi S."/>
            <person name="Serrano A."/>
            <person name="Linde D."/>
            <person name="Babiker R."/>
            <person name="Drula E."/>
            <person name="Ayuso-Fernandez I."/>
            <person name="Pacheco R."/>
            <person name="Padilla G."/>
            <person name="Ferreira P."/>
            <person name="Barriuso J."/>
            <person name="Kellner H."/>
            <person name="Castanera R."/>
            <person name="Alfaro M."/>
            <person name="Ramirez L."/>
            <person name="Pisabarro A.G."/>
            <person name="Kuo A."/>
            <person name="Tritt A."/>
            <person name="Lipzen A."/>
            <person name="He G."/>
            <person name="Yan M."/>
            <person name="Ng V."/>
            <person name="Cullen D."/>
            <person name="Martin F."/>
            <person name="Rosso M.-N."/>
            <person name="Henrissat B."/>
            <person name="Hibbett D."/>
            <person name="Martinez A.T."/>
            <person name="Grigoriev I.V."/>
        </authorList>
    </citation>
    <scope>NUCLEOTIDE SEQUENCE</scope>
    <source>
        <strain evidence="1">AH 40177</strain>
    </source>
</reference>
<evidence type="ECO:0000313" key="1">
    <source>
        <dbReference type="EMBL" id="KAF9078638.1"/>
    </source>
</evidence>
<dbReference type="EMBL" id="JADNRY010000001">
    <property type="protein sequence ID" value="KAF9078638.1"/>
    <property type="molecule type" value="Genomic_DNA"/>
</dbReference>
<dbReference type="OrthoDB" id="2836973at2759"/>
<organism evidence="1 2">
    <name type="scientific">Rhodocollybia butyracea</name>
    <dbReference type="NCBI Taxonomy" id="206335"/>
    <lineage>
        <taxon>Eukaryota</taxon>
        <taxon>Fungi</taxon>
        <taxon>Dikarya</taxon>
        <taxon>Basidiomycota</taxon>
        <taxon>Agaricomycotina</taxon>
        <taxon>Agaricomycetes</taxon>
        <taxon>Agaricomycetidae</taxon>
        <taxon>Agaricales</taxon>
        <taxon>Marasmiineae</taxon>
        <taxon>Omphalotaceae</taxon>
        <taxon>Rhodocollybia</taxon>
    </lineage>
</organism>
<protein>
    <recommendedName>
        <fullName evidence="3">F-box domain-containing protein</fullName>
    </recommendedName>
</protein>
<proteinExistence type="predicted"/>
<comment type="caution">
    <text evidence="1">The sequence shown here is derived from an EMBL/GenBank/DDBJ whole genome shotgun (WGS) entry which is preliminary data.</text>
</comment>
<keyword evidence="2" id="KW-1185">Reference proteome</keyword>
<dbReference type="SUPFAM" id="SSF52047">
    <property type="entry name" value="RNI-like"/>
    <property type="match status" value="1"/>
</dbReference>
<dbReference type="AlphaFoldDB" id="A0A9P5QAJ1"/>
<sequence length="452" mass="51447">MNQLQQFLYRRSAITRHRACFYCPISMLSITQPGPFNRLPLELISEIFLIFCGAQYYYGSKSEYWHGRSYQPTPRFRSCPPQLLLTQLSSHWRAVAHSMHHLWVELTIHVKTGNCPHHAELATAWLMRSGESLPLEINISIPKGKGGRNHVKRLIESTIPFMHRWRSLKLAAPLQPFIPLLACRFPDAPLLEHVDFHICQITKTSLKAYARLMPLTVFAATPLLHSVAVGVSHGANLALRNRSDFQFPDLIPYAQVVRLIVDGGTYSSLSRGTRFLRLFSDNLVFLTLNLPLNLESEYMATALTLKRLSSLTISALCQDAANLFDFLTLPSLEVLEVQGFEESDDHTLYQALVHLRTRSSFALKKLTLRDTLTVPDEIVSNLLESLDSLKTLTFQEDRCTAFHPIMRWLQATKSQESRGQDDAPLDAMEVRWIVVDVHTCLNEECSQVVVCY</sequence>
<dbReference type="Proteomes" id="UP000772434">
    <property type="component" value="Unassembled WGS sequence"/>
</dbReference>
<gene>
    <name evidence="1" type="ORF">BDP27DRAFT_21552</name>
</gene>